<name>A0A2G6JN77_NEPCE</name>
<keyword evidence="2" id="KW-0732">Signal</keyword>
<evidence type="ECO:0000256" key="1">
    <source>
        <dbReference type="ARBA" id="ARBA00023237"/>
    </source>
</evidence>
<dbReference type="InterPro" id="IPR007543">
    <property type="entry name" value="LptD_C"/>
</dbReference>
<dbReference type="GO" id="GO:0015920">
    <property type="term" value="P:lipopolysaccharide transport"/>
    <property type="evidence" value="ECO:0007669"/>
    <property type="project" value="InterPro"/>
</dbReference>
<accession>A0A2G6JN77</accession>
<dbReference type="GO" id="GO:0043165">
    <property type="term" value="P:Gram-negative-bacterium-type cell outer membrane assembly"/>
    <property type="evidence" value="ECO:0007669"/>
    <property type="project" value="UniProtKB-UniRule"/>
</dbReference>
<comment type="caution">
    <text evidence="5">The sequence shown here is derived from an EMBL/GenBank/DDBJ whole genome shotgun (WGS) entry which is preliminary data.</text>
</comment>
<keyword evidence="1 2" id="KW-0998">Cell outer membrane</keyword>
<gene>
    <name evidence="2" type="primary">lptD</name>
    <name evidence="5" type="ORF">CSA60_02660</name>
</gene>
<protein>
    <recommendedName>
        <fullName evidence="2">LPS-assembly protein LptD</fullName>
    </recommendedName>
</protein>
<dbReference type="PANTHER" id="PTHR30189">
    <property type="entry name" value="LPS-ASSEMBLY PROTEIN"/>
    <property type="match status" value="1"/>
</dbReference>
<keyword evidence="2" id="KW-0472">Membrane</keyword>
<dbReference type="EMBL" id="PDSH01000015">
    <property type="protein sequence ID" value="PIE24874.1"/>
    <property type="molecule type" value="Genomic_DNA"/>
</dbReference>
<dbReference type="InterPro" id="IPR020889">
    <property type="entry name" value="LipoPS_assembly_LptD"/>
</dbReference>
<evidence type="ECO:0000313" key="6">
    <source>
        <dbReference type="Proteomes" id="UP000243469"/>
    </source>
</evidence>
<comment type="caution">
    <text evidence="2">Lacks conserved residue(s) required for the propagation of feature annotation.</text>
</comment>
<feature type="region of interest" description="Disordered" evidence="3">
    <location>
        <begin position="86"/>
        <end position="198"/>
    </location>
</feature>
<evidence type="ECO:0000256" key="3">
    <source>
        <dbReference type="SAM" id="MobiDB-lite"/>
    </source>
</evidence>
<comment type="similarity">
    <text evidence="2">Belongs to the LptD family.</text>
</comment>
<proteinExistence type="inferred from homology"/>
<evidence type="ECO:0000313" key="5">
    <source>
        <dbReference type="EMBL" id="PIE24874.1"/>
    </source>
</evidence>
<dbReference type="GO" id="GO:0009279">
    <property type="term" value="C:cell outer membrane"/>
    <property type="evidence" value="ECO:0007669"/>
    <property type="project" value="UniProtKB-SubCell"/>
</dbReference>
<comment type="subcellular location">
    <subcellularLocation>
        <location evidence="2">Cell outer membrane</location>
    </subcellularLocation>
</comment>
<dbReference type="HAMAP" id="MF_01411">
    <property type="entry name" value="LPS_assembly_LptD"/>
    <property type="match status" value="1"/>
</dbReference>
<sequence>MQIFRLYLSGVRQKPDSPEIAETDLVTQMPFAKRPTYTLTLAISAALLASHSAAESTSSQDEMAWSCSMVKDGDWDCTVNEELINQSQTSPAQPEPVVAKPEPAATKPKPSVNLPKQASAKPEEKSAAAQQDIPQAQATVAAVREESADQGQTTAAAATKIQAEPAGAMTTAPRQPAAKARRAKQPATPTRNASANKPVTTSEVVGNEWQCSTGPSGDWDCNKVNVHAIAALRNSKRRSGHKAPGYITENPYSRLDWVYYQNTAGQQCSGRYLEPSFPKMGDEDSENPPVHLEAGSSSTVIGGLSRLYDGVKVRQGSRRLSASSAELDQVTNKGLFEGNVVFREPGLLINSDSAQIYTTTSEAVFSNAQFLLHEDKLRGDANRIIRLEDKRLRIEQGAYTYCPPDSDAWQLTADSMVLNQEQGYGEAEDAVLRIAGVPVLYTPYFTFPIDDTRRSGFLYPSFGYSKGNGIDITVPYYFNISPNLDDTLTTRYLSDRGLILENELRYLNTWSNNTISTAYMPDDDIVDEDRWLVSLKHSGKIGNHWRTSIDYTAVSDNDYFEDLDTNLDVSRQDHLNQRAEISYNNSNWQFLAKVHDYQTIDATSMAPYERLPQLELNGRETFADNGLMSLHTDYTRFDRKLDGLTGSDRITGERGFIMPSASYKWHAPWGYIKPELSLWSSSYALNNQLAGADDSPNINNAILSVDSGLIFERKLKSGGIQTLEPRLFALYVPYKDHAGIPDFDTSELGFSYSSLFRRNRFSGLDRLGDTQQLSLGLSTRFYGNNGNETANFSIGQAYYFADRKVQLSNTTPADTSSQSDIAIEGAWYPSPGLSLSLNTVHDHSDYSSKETNARIRYRGDFDHQFDFNYRFTKDQHKQTDLSFIWPINPQWTTMGRWLYDLEGKDSLETSLGLEYASCCWKVSFSGRRWLDNANEYDTGFFLNFTLKGLGSFGSGGNGFMNDIIGYKEREEQNED</sequence>
<dbReference type="Gene3D" id="2.60.450.10">
    <property type="entry name" value="Lipopolysaccharide (LPS) transport protein A like domain"/>
    <property type="match status" value="1"/>
</dbReference>
<comment type="function">
    <text evidence="2">Together with LptE, is involved in the assembly of lipopolysaccharide (LPS) at the surface of the outer membrane.</text>
</comment>
<evidence type="ECO:0000259" key="4">
    <source>
        <dbReference type="Pfam" id="PF04453"/>
    </source>
</evidence>
<dbReference type="Pfam" id="PF04453">
    <property type="entry name" value="LptD"/>
    <property type="match status" value="1"/>
</dbReference>
<dbReference type="AlphaFoldDB" id="A0A2G6JN77"/>
<feature type="domain" description="LptD C-terminal" evidence="4">
    <location>
        <begin position="529"/>
        <end position="891"/>
    </location>
</feature>
<reference evidence="5 6" key="1">
    <citation type="submission" date="2017-10" db="EMBL/GenBank/DDBJ databases">
        <title>Novel microbial diversity and functional potential in the marine mammal oral microbiome.</title>
        <authorList>
            <person name="Dudek N.K."/>
            <person name="Sun C.L."/>
            <person name="Burstein D."/>
            <person name="Kantor R.S."/>
            <person name="Aliaga Goltsman D.S."/>
            <person name="Bik E.M."/>
            <person name="Thomas B.C."/>
            <person name="Banfield J.F."/>
            <person name="Relman D.A."/>
        </authorList>
    </citation>
    <scope>NUCLEOTIDE SEQUENCE [LARGE SCALE GENOMIC DNA]</scope>
    <source>
        <strain evidence="5">DOLJORAL78_47_21</strain>
    </source>
</reference>
<feature type="compositionally biased region" description="Low complexity" evidence="3">
    <location>
        <begin position="91"/>
        <end position="120"/>
    </location>
</feature>
<dbReference type="GO" id="GO:1990351">
    <property type="term" value="C:transporter complex"/>
    <property type="evidence" value="ECO:0007669"/>
    <property type="project" value="TreeGrafter"/>
</dbReference>
<evidence type="ECO:0000256" key="2">
    <source>
        <dbReference type="HAMAP-Rule" id="MF_01411"/>
    </source>
</evidence>
<comment type="subunit">
    <text evidence="2">Component of the lipopolysaccharide transport and assembly complex. Interacts with LptE and LptA.</text>
</comment>
<dbReference type="PANTHER" id="PTHR30189:SF1">
    <property type="entry name" value="LPS-ASSEMBLY PROTEIN LPTD"/>
    <property type="match status" value="1"/>
</dbReference>
<dbReference type="InterPro" id="IPR050218">
    <property type="entry name" value="LptD"/>
</dbReference>
<feature type="compositionally biased region" description="Low complexity" evidence="3">
    <location>
        <begin position="149"/>
        <end position="178"/>
    </location>
</feature>
<dbReference type="Proteomes" id="UP000243469">
    <property type="component" value="Unassembled WGS sequence"/>
</dbReference>
<organism evidence="5 6">
    <name type="scientific">Neptuniibacter caesariensis</name>
    <dbReference type="NCBI Taxonomy" id="207954"/>
    <lineage>
        <taxon>Bacteria</taxon>
        <taxon>Pseudomonadati</taxon>
        <taxon>Pseudomonadota</taxon>
        <taxon>Gammaproteobacteria</taxon>
        <taxon>Oceanospirillales</taxon>
        <taxon>Oceanospirillaceae</taxon>
        <taxon>Neptuniibacter</taxon>
    </lineage>
</organism>
<feature type="compositionally biased region" description="Low complexity" evidence="3">
    <location>
        <begin position="127"/>
        <end position="138"/>
    </location>
</feature>